<dbReference type="CDD" id="cd00130">
    <property type="entry name" value="PAS"/>
    <property type="match status" value="1"/>
</dbReference>
<proteinExistence type="predicted"/>
<feature type="domain" description="EAL" evidence="3">
    <location>
        <begin position="316"/>
        <end position="570"/>
    </location>
</feature>
<dbReference type="SMART" id="SM00086">
    <property type="entry name" value="PAC"/>
    <property type="match status" value="1"/>
</dbReference>
<dbReference type="PROSITE" id="PS50112">
    <property type="entry name" value="PAS"/>
    <property type="match status" value="1"/>
</dbReference>
<keyword evidence="6" id="KW-1185">Reference proteome</keyword>
<evidence type="ECO:0000313" key="5">
    <source>
        <dbReference type="EMBL" id="TWE01014.1"/>
    </source>
</evidence>
<dbReference type="SMART" id="SM00267">
    <property type="entry name" value="GGDEF"/>
    <property type="match status" value="1"/>
</dbReference>
<feature type="domain" description="PAC" evidence="2">
    <location>
        <begin position="91"/>
        <end position="143"/>
    </location>
</feature>
<feature type="domain" description="GGDEF" evidence="4">
    <location>
        <begin position="175"/>
        <end position="310"/>
    </location>
</feature>
<dbReference type="InterPro" id="IPR000700">
    <property type="entry name" value="PAS-assoc_C"/>
</dbReference>
<name>A0A561DC82_9BACI</name>
<dbReference type="InterPro" id="IPR001633">
    <property type="entry name" value="EAL_dom"/>
</dbReference>
<dbReference type="AlphaFoldDB" id="A0A561DC82"/>
<dbReference type="CDD" id="cd01948">
    <property type="entry name" value="EAL"/>
    <property type="match status" value="1"/>
</dbReference>
<evidence type="ECO:0000313" key="6">
    <source>
        <dbReference type="Proteomes" id="UP000319671"/>
    </source>
</evidence>
<evidence type="ECO:0000259" key="1">
    <source>
        <dbReference type="PROSITE" id="PS50112"/>
    </source>
</evidence>
<dbReference type="InterPro" id="IPR000160">
    <property type="entry name" value="GGDEF_dom"/>
</dbReference>
<dbReference type="Pfam" id="PF00990">
    <property type="entry name" value="GGDEF"/>
    <property type="match status" value="1"/>
</dbReference>
<dbReference type="InterPro" id="IPR035919">
    <property type="entry name" value="EAL_sf"/>
</dbReference>
<dbReference type="PROSITE" id="PS50113">
    <property type="entry name" value="PAC"/>
    <property type="match status" value="1"/>
</dbReference>
<dbReference type="RefSeq" id="WP_144565540.1">
    <property type="nucleotide sequence ID" value="NZ_VIVN01000006.1"/>
</dbReference>
<dbReference type="Pfam" id="PF08447">
    <property type="entry name" value="PAS_3"/>
    <property type="match status" value="1"/>
</dbReference>
<dbReference type="PROSITE" id="PS50887">
    <property type="entry name" value="GGDEF"/>
    <property type="match status" value="1"/>
</dbReference>
<dbReference type="Pfam" id="PF00563">
    <property type="entry name" value="EAL"/>
    <property type="match status" value="1"/>
</dbReference>
<dbReference type="NCBIfam" id="TIGR00254">
    <property type="entry name" value="GGDEF"/>
    <property type="match status" value="1"/>
</dbReference>
<dbReference type="Gene3D" id="3.20.20.450">
    <property type="entry name" value="EAL domain"/>
    <property type="match status" value="1"/>
</dbReference>
<dbReference type="Gene3D" id="3.30.70.270">
    <property type="match status" value="1"/>
</dbReference>
<dbReference type="NCBIfam" id="TIGR00229">
    <property type="entry name" value="sensory_box"/>
    <property type="match status" value="1"/>
</dbReference>
<dbReference type="InterPro" id="IPR000014">
    <property type="entry name" value="PAS"/>
</dbReference>
<feature type="domain" description="PAS" evidence="1">
    <location>
        <begin position="31"/>
        <end position="89"/>
    </location>
</feature>
<evidence type="ECO:0000259" key="2">
    <source>
        <dbReference type="PROSITE" id="PS50113"/>
    </source>
</evidence>
<dbReference type="PROSITE" id="PS50883">
    <property type="entry name" value="EAL"/>
    <property type="match status" value="1"/>
</dbReference>
<dbReference type="InterPro" id="IPR052155">
    <property type="entry name" value="Biofilm_reg_signaling"/>
</dbReference>
<dbReference type="FunFam" id="3.30.70.270:FF:000001">
    <property type="entry name" value="Diguanylate cyclase domain protein"/>
    <property type="match status" value="1"/>
</dbReference>
<gene>
    <name evidence="5" type="ORF">FB550_10666</name>
</gene>
<organism evidence="5 6">
    <name type="scientific">Neobacillus bataviensis</name>
    <dbReference type="NCBI Taxonomy" id="220685"/>
    <lineage>
        <taxon>Bacteria</taxon>
        <taxon>Bacillati</taxon>
        <taxon>Bacillota</taxon>
        <taxon>Bacilli</taxon>
        <taxon>Bacillales</taxon>
        <taxon>Bacillaceae</taxon>
        <taxon>Neobacillus</taxon>
    </lineage>
</organism>
<dbReference type="InterPro" id="IPR043128">
    <property type="entry name" value="Rev_trsase/Diguanyl_cyclase"/>
</dbReference>
<dbReference type="CDD" id="cd01949">
    <property type="entry name" value="GGDEF"/>
    <property type="match status" value="1"/>
</dbReference>
<sequence length="574" mass="66558">MLKQIEKTNPITPPFHSPHWEKILNENNICLWSVDARTLKTLQISSACQSILGYSKQEFIENSCLWEEILYLNDKERVLQQLRSIENGHSAKLEYRIRTQHGGYKWVSDYISSVHDENTHLVRYDRVIMDIDHQKKTEDELTYLAFHDSLTGLPNRRKLEMELQKALTEATNNHHFVGILFIDIDRFKDINDSLGHKMGDKFIQTMAKRLKENLRPDDIISRQGGDEFVILLKNLTNSLALEEMAARISQVMAEPIKIVDHEYRLGVSIGTSIFPDHGLEADVLMMRADHAMYLAKENKTGIQQYQTGMSKSLSRKMLLEQYLHRAIEHDELYLEYQPIIDVCSNEIIGLEALLRWMHPVLGNISPGEFIQIAEESDLILKLSNWVLFTVCRQRRYWMDQGLAYFYISINVPAQQIHQDTFIETIKRALKQYKLPAEFLKIEITERTAMTNVVKALTTMRELQEFGVDIILDDFGIGYSSISYLVQYPFNTIKIDKSFIQDLHHNSSQKSVCRSLVAMGKNLGMNVVAEGVEEFEQYYYLCSIGCDKMQGYYFSKPISQDLVESLTNHIYTVKL</sequence>
<dbReference type="InterPro" id="IPR035965">
    <property type="entry name" value="PAS-like_dom_sf"/>
</dbReference>
<evidence type="ECO:0000259" key="4">
    <source>
        <dbReference type="PROSITE" id="PS50887"/>
    </source>
</evidence>
<dbReference type="EMBL" id="VIVN01000006">
    <property type="protein sequence ID" value="TWE01014.1"/>
    <property type="molecule type" value="Genomic_DNA"/>
</dbReference>
<protein>
    <submittedName>
        <fullName evidence="5">PAS domain S-box-containing protein/diguanylate cyclase (GGDEF)-like protein</fullName>
    </submittedName>
</protein>
<dbReference type="Gene3D" id="3.30.450.20">
    <property type="entry name" value="PAS domain"/>
    <property type="match status" value="1"/>
</dbReference>
<dbReference type="SMART" id="SM00052">
    <property type="entry name" value="EAL"/>
    <property type="match status" value="1"/>
</dbReference>
<dbReference type="SMART" id="SM00091">
    <property type="entry name" value="PAS"/>
    <property type="match status" value="1"/>
</dbReference>
<dbReference type="SUPFAM" id="SSF141868">
    <property type="entry name" value="EAL domain-like"/>
    <property type="match status" value="1"/>
</dbReference>
<dbReference type="Proteomes" id="UP000319671">
    <property type="component" value="Unassembled WGS sequence"/>
</dbReference>
<dbReference type="InterPro" id="IPR013655">
    <property type="entry name" value="PAS_fold_3"/>
</dbReference>
<reference evidence="5 6" key="1">
    <citation type="submission" date="2019-06" db="EMBL/GenBank/DDBJ databases">
        <title>Sorghum-associated microbial communities from plants grown in Nebraska, USA.</title>
        <authorList>
            <person name="Schachtman D."/>
        </authorList>
    </citation>
    <scope>NUCLEOTIDE SEQUENCE [LARGE SCALE GENOMIC DNA]</scope>
    <source>
        <strain evidence="5 6">2482</strain>
    </source>
</reference>
<dbReference type="InterPro" id="IPR001610">
    <property type="entry name" value="PAC"/>
</dbReference>
<dbReference type="PANTHER" id="PTHR44757:SF2">
    <property type="entry name" value="BIOFILM ARCHITECTURE MAINTENANCE PROTEIN MBAA"/>
    <property type="match status" value="1"/>
</dbReference>
<dbReference type="InterPro" id="IPR029787">
    <property type="entry name" value="Nucleotide_cyclase"/>
</dbReference>
<evidence type="ECO:0000259" key="3">
    <source>
        <dbReference type="PROSITE" id="PS50883"/>
    </source>
</evidence>
<dbReference type="SUPFAM" id="SSF55073">
    <property type="entry name" value="Nucleotide cyclase"/>
    <property type="match status" value="1"/>
</dbReference>
<accession>A0A561DC82</accession>
<comment type="caution">
    <text evidence="5">The sequence shown here is derived from an EMBL/GenBank/DDBJ whole genome shotgun (WGS) entry which is preliminary data.</text>
</comment>
<dbReference type="SUPFAM" id="SSF55785">
    <property type="entry name" value="PYP-like sensor domain (PAS domain)"/>
    <property type="match status" value="1"/>
</dbReference>
<dbReference type="PANTHER" id="PTHR44757">
    <property type="entry name" value="DIGUANYLATE CYCLASE DGCP"/>
    <property type="match status" value="1"/>
</dbReference>